<evidence type="ECO:0000313" key="1">
    <source>
        <dbReference type="EMBL" id="RAP72991.1"/>
    </source>
</evidence>
<proteinExistence type="predicted"/>
<evidence type="ECO:0000313" key="2">
    <source>
        <dbReference type="Proteomes" id="UP000244334"/>
    </source>
</evidence>
<reference evidence="1" key="1">
    <citation type="submission" date="2018-04" db="EMBL/GenBank/DDBJ databases">
        <title>Genomes of the Obligate Erwinia dacicola and Facultative Enterobacter sp. OLF Endosymbionts of the Olive Fruit fly, Bactrocera oleae.</title>
        <authorList>
            <person name="Estes A.M."/>
            <person name="Hearn D.J."/>
            <person name="Agarwal S."/>
            <person name="Pierson E.A."/>
            <person name="Dunning-Hotopp J.C."/>
        </authorList>
    </citation>
    <scope>NUCLEOTIDE SEQUENCE [LARGE SCALE GENOMIC DNA]</scope>
    <source>
        <strain evidence="1">Oroville</strain>
    </source>
</reference>
<sequence length="290" mass="34073">MREKKATVNLPLPLSDKKVKKEAKKEKQTLNHCLSFIKSCGHSTKTEKLLLECRKKAFSIYLEMMKNRLLPYYLIELSPSVRQLKIFDEIFAAPSSIQELIDSLEEKEVESKNFLLEHKSVFYGLIGKENWNRFYTFLKMFVDLYKLSDMVDLELPMADGCSLSASNKVYISSLSIGLVNAYDEKKVMMVRGWRETQGIRYLTSFSLVKFNGKYFAKVKYQESDYYLRMNKDLTKEIQGTMEVLAQQWHDNDIRESRSFSRVEISESTDFLFNDKAVNHAHRRDPRKKWS</sequence>
<gene>
    <name evidence="1" type="ORF">ACZ87_00185</name>
</gene>
<name>A0A328TV45_9GAMM</name>
<comment type="caution">
    <text evidence="1">The sequence shown here is derived from an EMBL/GenBank/DDBJ whole genome shotgun (WGS) entry which is preliminary data.</text>
</comment>
<dbReference type="RefSeq" id="WP_162475297.1">
    <property type="nucleotide sequence ID" value="NZ_LJAM02000006.1"/>
</dbReference>
<dbReference type="AlphaFoldDB" id="A0A328TV45"/>
<dbReference type="EMBL" id="LJAM02000006">
    <property type="protein sequence ID" value="RAP72991.1"/>
    <property type="molecule type" value="Genomic_DNA"/>
</dbReference>
<dbReference type="Proteomes" id="UP000244334">
    <property type="component" value="Unassembled WGS sequence"/>
</dbReference>
<accession>A0A328TV45</accession>
<organism evidence="1 2">
    <name type="scientific">Candidatus Erwinia dacicola</name>
    <dbReference type="NCBI Taxonomy" id="252393"/>
    <lineage>
        <taxon>Bacteria</taxon>
        <taxon>Pseudomonadati</taxon>
        <taxon>Pseudomonadota</taxon>
        <taxon>Gammaproteobacteria</taxon>
        <taxon>Enterobacterales</taxon>
        <taxon>Erwiniaceae</taxon>
        <taxon>Erwinia</taxon>
    </lineage>
</organism>
<protein>
    <submittedName>
        <fullName evidence="1">Uncharacterized protein</fullName>
    </submittedName>
</protein>
<keyword evidence="2" id="KW-1185">Reference proteome</keyword>